<evidence type="ECO:0000256" key="1">
    <source>
        <dbReference type="SAM" id="Phobius"/>
    </source>
</evidence>
<dbReference type="InterPro" id="IPR045519">
    <property type="entry name" value="DUF6476"/>
</dbReference>
<protein>
    <submittedName>
        <fullName evidence="2">Uncharacterized protein</fullName>
    </submittedName>
</protein>
<reference evidence="2 3" key="1">
    <citation type="submission" date="2020-03" db="EMBL/GenBank/DDBJ databases">
        <title>Bacterial isolates of synthetic phycosphere.</title>
        <authorList>
            <person name="Fu H."/>
            <person name="Moran M.A."/>
        </authorList>
    </citation>
    <scope>NUCLEOTIDE SEQUENCE [LARGE SCALE GENOMIC DNA]</scope>
    <source>
        <strain evidence="2 3">HF1</strain>
    </source>
</reference>
<keyword evidence="1" id="KW-0812">Transmembrane</keyword>
<keyword evidence="1" id="KW-0472">Membrane</keyword>
<sequence length="94" mass="10098">MDELPPVAVFLKRLVLAMAVVMIAGFVVLIVTLVTRLNGPSLSMPNSITLPDGVEATSYTVGNGWYAVVAGDEILVFNATTGVMTQRVQINYQQ</sequence>
<name>A0ABX0VU83_9RHOB</name>
<dbReference type="Pfam" id="PF20082">
    <property type="entry name" value="DUF6476"/>
    <property type="match status" value="1"/>
</dbReference>
<feature type="transmembrane region" description="Helical" evidence="1">
    <location>
        <begin position="14"/>
        <end position="34"/>
    </location>
</feature>
<keyword evidence="3" id="KW-1185">Reference proteome</keyword>
<accession>A0ABX0VU83</accession>
<dbReference type="EMBL" id="JAATOP010000001">
    <property type="protein sequence ID" value="NIY71118.1"/>
    <property type="molecule type" value="Genomic_DNA"/>
</dbReference>
<evidence type="ECO:0000313" key="3">
    <source>
        <dbReference type="Proteomes" id="UP000709466"/>
    </source>
</evidence>
<proteinExistence type="predicted"/>
<comment type="caution">
    <text evidence="2">The sequence shown here is derived from an EMBL/GenBank/DDBJ whole genome shotgun (WGS) entry which is preliminary data.</text>
</comment>
<organism evidence="2 3">
    <name type="scientific">Marivivens donghaensis</name>
    <dbReference type="NCBI Taxonomy" id="1699413"/>
    <lineage>
        <taxon>Bacteria</taxon>
        <taxon>Pseudomonadati</taxon>
        <taxon>Pseudomonadota</taxon>
        <taxon>Alphaproteobacteria</taxon>
        <taxon>Rhodobacterales</taxon>
        <taxon>Paracoccaceae</taxon>
        <taxon>Marivivens group</taxon>
        <taxon>Marivivens</taxon>
    </lineage>
</organism>
<keyword evidence="1" id="KW-1133">Transmembrane helix</keyword>
<gene>
    <name evidence="2" type="ORF">HCZ30_01565</name>
</gene>
<dbReference type="Proteomes" id="UP000709466">
    <property type="component" value="Unassembled WGS sequence"/>
</dbReference>
<evidence type="ECO:0000313" key="2">
    <source>
        <dbReference type="EMBL" id="NIY71118.1"/>
    </source>
</evidence>